<dbReference type="Gene3D" id="3.30.70.120">
    <property type="match status" value="1"/>
</dbReference>
<evidence type="ECO:0000256" key="1">
    <source>
        <dbReference type="ARBA" id="ARBA00010169"/>
    </source>
</evidence>
<evidence type="ECO:0000313" key="2">
    <source>
        <dbReference type="EMBL" id="MBD2254805.1"/>
    </source>
</evidence>
<comment type="similarity">
    <text evidence="1">Belongs to the CutA family.</text>
</comment>
<accession>A0ABR8BMM2</accession>
<dbReference type="SUPFAM" id="SSF54913">
    <property type="entry name" value="GlnB-like"/>
    <property type="match status" value="1"/>
</dbReference>
<keyword evidence="3" id="KW-1185">Reference proteome</keyword>
<dbReference type="InterPro" id="IPR015867">
    <property type="entry name" value="N-reg_PII/ATP_PRibTrfase_C"/>
</dbReference>
<dbReference type="Proteomes" id="UP000621307">
    <property type="component" value="Unassembled WGS sequence"/>
</dbReference>
<reference evidence="2 3" key="1">
    <citation type="journal article" date="2020" name="ISME J.">
        <title>Comparative genomics reveals insights into cyanobacterial evolution and habitat adaptation.</title>
        <authorList>
            <person name="Chen M.Y."/>
            <person name="Teng W.K."/>
            <person name="Zhao L."/>
            <person name="Hu C.X."/>
            <person name="Zhou Y.K."/>
            <person name="Han B.P."/>
            <person name="Song L.R."/>
            <person name="Shu W.S."/>
        </authorList>
    </citation>
    <scope>NUCLEOTIDE SEQUENCE [LARGE SCALE GENOMIC DNA]</scope>
    <source>
        <strain evidence="2 3">FACHB-3921</strain>
    </source>
</reference>
<dbReference type="Pfam" id="PF03091">
    <property type="entry name" value="CutA1"/>
    <property type="match status" value="1"/>
</dbReference>
<gene>
    <name evidence="2" type="primary">cutA</name>
    <name evidence="2" type="ORF">H6G14_26595</name>
</gene>
<organism evidence="2 3">
    <name type="scientific">Nostoc parmelioides FACHB-3921</name>
    <dbReference type="NCBI Taxonomy" id="2692909"/>
    <lineage>
        <taxon>Bacteria</taxon>
        <taxon>Bacillati</taxon>
        <taxon>Cyanobacteriota</taxon>
        <taxon>Cyanophyceae</taxon>
        <taxon>Nostocales</taxon>
        <taxon>Nostocaceae</taxon>
        <taxon>Nostoc</taxon>
    </lineage>
</organism>
<evidence type="ECO:0000313" key="3">
    <source>
        <dbReference type="Proteomes" id="UP000621307"/>
    </source>
</evidence>
<comment type="caution">
    <text evidence="2">The sequence shown here is derived from an EMBL/GenBank/DDBJ whole genome shotgun (WGS) entry which is preliminary data.</text>
</comment>
<dbReference type="InterPro" id="IPR004323">
    <property type="entry name" value="Ion_tolerance_CutA"/>
</dbReference>
<dbReference type="EMBL" id="JACJQL010000066">
    <property type="protein sequence ID" value="MBD2254805.1"/>
    <property type="molecule type" value="Genomic_DNA"/>
</dbReference>
<dbReference type="InterPro" id="IPR011322">
    <property type="entry name" value="N-reg_PII-like_a/b"/>
</dbReference>
<sequence>MMKVSTQGIERLKQRICELHPYELPEFVVIEVDNNASLREYIDFVKGETHLY</sequence>
<proteinExistence type="inferred from homology"/>
<dbReference type="RefSeq" id="WP_190571242.1">
    <property type="nucleotide sequence ID" value="NZ_JACJQL010000066.1"/>
</dbReference>
<name>A0ABR8BMM2_9NOSO</name>
<protein>
    <submittedName>
        <fullName evidence="2">Divalent cation tolerance protein CutA</fullName>
    </submittedName>
</protein>